<evidence type="ECO:0000259" key="1">
    <source>
        <dbReference type="Pfam" id="PF03109"/>
    </source>
</evidence>
<name>A0A7G2C122_9TRYP</name>
<dbReference type="InterPro" id="IPR004147">
    <property type="entry name" value="ABC1_dom"/>
</dbReference>
<dbReference type="PANTHER" id="PTHR43851:SF3">
    <property type="entry name" value="COENZYME Q8"/>
    <property type="match status" value="1"/>
</dbReference>
<dbReference type="Pfam" id="PF03109">
    <property type="entry name" value="ABC1"/>
    <property type="match status" value="1"/>
</dbReference>
<feature type="domain" description="ABC1 atypical kinase-like" evidence="1">
    <location>
        <begin position="3"/>
        <end position="169"/>
    </location>
</feature>
<accession>A0A7G2C122</accession>
<dbReference type="InterPro" id="IPR011009">
    <property type="entry name" value="Kinase-like_dom_sf"/>
</dbReference>
<reference evidence="2 3" key="1">
    <citation type="submission" date="2020-08" db="EMBL/GenBank/DDBJ databases">
        <authorList>
            <person name="Newling K."/>
            <person name="Davey J."/>
            <person name="Forrester S."/>
        </authorList>
    </citation>
    <scope>NUCLEOTIDE SEQUENCE [LARGE SCALE GENOMIC DNA]</scope>
    <source>
        <strain evidence="3">Crithidia deanei Carvalho (ATCC PRA-265)</strain>
    </source>
</reference>
<evidence type="ECO:0000313" key="3">
    <source>
        <dbReference type="Proteomes" id="UP000515908"/>
    </source>
</evidence>
<dbReference type="EMBL" id="LR877145">
    <property type="protein sequence ID" value="CAD2213014.1"/>
    <property type="molecule type" value="Genomic_DNA"/>
</dbReference>
<protein>
    <recommendedName>
        <fullName evidence="1">ABC1 atypical kinase-like domain-containing protein</fullName>
    </recommendedName>
</protein>
<sequence>MLMALNILPPGMFVDSILVELRNELNLECQYKVEAVKQERYGKLIDSTPSLNEVFHVPKVYKELCTDQVLVTEYIQGVPVDRVAKNRSVPQSLKNNLASKLMELTLNELFVWRFMQTDPNYANFLYNVESNKVHLLDFGAAREYDREFVNDYLDVVAAAAREDREVIIEKSIKLGFLTGMEVKEMIDAHVSSVCLLGMPFRDRDTPFDFAAINLPAKIQAHVPTMVKLRLRPPPTPVYSLHRRLSGTILAATQLGATIPSGAVFWAIHDAEKKNLQ</sequence>
<dbReference type="InterPro" id="IPR051409">
    <property type="entry name" value="Atypical_kinase_ADCK"/>
</dbReference>
<organism evidence="2 3">
    <name type="scientific">Angomonas deanei</name>
    <dbReference type="NCBI Taxonomy" id="59799"/>
    <lineage>
        <taxon>Eukaryota</taxon>
        <taxon>Discoba</taxon>
        <taxon>Euglenozoa</taxon>
        <taxon>Kinetoplastea</taxon>
        <taxon>Metakinetoplastina</taxon>
        <taxon>Trypanosomatida</taxon>
        <taxon>Trypanosomatidae</taxon>
        <taxon>Strigomonadinae</taxon>
        <taxon>Angomonas</taxon>
    </lineage>
</organism>
<dbReference type="PANTHER" id="PTHR43851">
    <property type="match status" value="1"/>
</dbReference>
<gene>
    <name evidence="2" type="ORF">ADEAN_000045000</name>
</gene>
<keyword evidence="3" id="KW-1185">Reference proteome</keyword>
<dbReference type="AlphaFoldDB" id="A0A7G2C122"/>
<dbReference type="Proteomes" id="UP000515908">
    <property type="component" value="Chromosome 01"/>
</dbReference>
<dbReference type="GO" id="GO:0006744">
    <property type="term" value="P:ubiquinone biosynthetic process"/>
    <property type="evidence" value="ECO:0007669"/>
    <property type="project" value="TreeGrafter"/>
</dbReference>
<dbReference type="SUPFAM" id="SSF56112">
    <property type="entry name" value="Protein kinase-like (PK-like)"/>
    <property type="match status" value="1"/>
</dbReference>
<evidence type="ECO:0000313" key="2">
    <source>
        <dbReference type="EMBL" id="CAD2213014.1"/>
    </source>
</evidence>
<proteinExistence type="predicted"/>
<dbReference type="VEuPathDB" id="TriTrypDB:ADEAN_000045000"/>